<reference evidence="1" key="1">
    <citation type="submission" date="2020-11" db="EMBL/GenBank/DDBJ databases">
        <authorList>
            <person name="Tran Van P."/>
        </authorList>
    </citation>
    <scope>NUCLEOTIDE SEQUENCE</scope>
</reference>
<dbReference type="AlphaFoldDB" id="A0A7R9JCT8"/>
<gene>
    <name evidence="1" type="ORF">TCMB3V08_LOCUS9494</name>
</gene>
<accession>A0A7R9JCT8</accession>
<organism evidence="1">
    <name type="scientific">Timema californicum</name>
    <name type="common">California timema</name>
    <name type="synonym">Walking stick</name>
    <dbReference type="NCBI Taxonomy" id="61474"/>
    <lineage>
        <taxon>Eukaryota</taxon>
        <taxon>Metazoa</taxon>
        <taxon>Ecdysozoa</taxon>
        <taxon>Arthropoda</taxon>
        <taxon>Hexapoda</taxon>
        <taxon>Insecta</taxon>
        <taxon>Pterygota</taxon>
        <taxon>Neoptera</taxon>
        <taxon>Polyneoptera</taxon>
        <taxon>Phasmatodea</taxon>
        <taxon>Timematodea</taxon>
        <taxon>Timematoidea</taxon>
        <taxon>Timematidae</taxon>
        <taxon>Timema</taxon>
    </lineage>
</organism>
<protein>
    <submittedName>
        <fullName evidence="1">(California timema) hypothetical protein</fullName>
    </submittedName>
</protein>
<dbReference type="EMBL" id="OE184863">
    <property type="protein sequence ID" value="CAD7576934.1"/>
    <property type="molecule type" value="Genomic_DNA"/>
</dbReference>
<proteinExistence type="predicted"/>
<evidence type="ECO:0000313" key="1">
    <source>
        <dbReference type="EMBL" id="CAD7576934.1"/>
    </source>
</evidence>
<sequence>MASSQGYGRTGLTIKTFQKEFSSPYRRVLSNWSDGKLAGTAAAMAESKTICKAHGKHIYEFEEMSRHLLERVRSDPRYRDYILTTA</sequence>
<name>A0A7R9JCT8_TIMCA</name>